<dbReference type="RefSeq" id="WP_092820285.1">
    <property type="nucleotide sequence ID" value="NZ_BAABKJ010000014.1"/>
</dbReference>
<dbReference type="AlphaFoldDB" id="A0A1G6MZ05"/>
<organism evidence="1 2">
    <name type="scientific">Acinetobacter kookii</name>
    <dbReference type="NCBI Taxonomy" id="1226327"/>
    <lineage>
        <taxon>Bacteria</taxon>
        <taxon>Pseudomonadati</taxon>
        <taxon>Pseudomonadota</taxon>
        <taxon>Gammaproteobacteria</taxon>
        <taxon>Moraxellales</taxon>
        <taxon>Moraxellaceae</taxon>
        <taxon>Acinetobacter</taxon>
    </lineage>
</organism>
<reference evidence="2" key="1">
    <citation type="submission" date="2016-09" db="EMBL/GenBank/DDBJ databases">
        <authorList>
            <person name="Varghese N."/>
            <person name="Submissions S."/>
        </authorList>
    </citation>
    <scope>NUCLEOTIDE SEQUENCE [LARGE SCALE GENOMIC DNA]</scope>
    <source>
        <strain evidence="2">ANC 4667</strain>
    </source>
</reference>
<dbReference type="OrthoDB" id="6657308at2"/>
<evidence type="ECO:0000313" key="2">
    <source>
        <dbReference type="Proteomes" id="UP000243468"/>
    </source>
</evidence>
<gene>
    <name evidence="1" type="ORF">SAMN05421732_10936</name>
</gene>
<dbReference type="EMBL" id="FMYO01000009">
    <property type="protein sequence ID" value="SDC60484.1"/>
    <property type="molecule type" value="Genomic_DNA"/>
</dbReference>
<evidence type="ECO:0000313" key="1">
    <source>
        <dbReference type="EMBL" id="SDC60484.1"/>
    </source>
</evidence>
<proteinExistence type="predicted"/>
<keyword evidence="2" id="KW-1185">Reference proteome</keyword>
<name>A0A1G6MZ05_9GAMM</name>
<protein>
    <submittedName>
        <fullName evidence="1">Uncharacterized protein</fullName>
    </submittedName>
</protein>
<accession>A0A1G6MZ05</accession>
<dbReference type="STRING" id="1226327.SAMN05421732_10936"/>
<sequence>MPNELLTVMQKKQAIERGLSHYLQGTVLERVLNYWEQEYGDKPSFVLNRFMNDICNTDELRVQRKEMLKQVLCEMSAVEKQVLLDTKPKVQTEELTEVPISADFADAFFDLINGVVQTVATADQNDFNAEVKNHVQALGIAIQQSANLNDAAFTECLPLTSYAQVITASYECYCEFYGPSKADQVYARVKMDIKSKYPSVDLHHLL</sequence>
<dbReference type="Proteomes" id="UP000243468">
    <property type="component" value="Unassembled WGS sequence"/>
</dbReference>